<dbReference type="eggNOG" id="KOG1072">
    <property type="taxonomic scope" value="Eukaryota"/>
</dbReference>
<proteinExistence type="predicted"/>
<dbReference type="InterPro" id="IPR050354">
    <property type="entry name" value="F-box/kelch-repeat_ARATH"/>
</dbReference>
<dbReference type="PANTHER" id="PTHR24414">
    <property type="entry name" value="F-BOX/KELCH-REPEAT PROTEIN SKIP4"/>
    <property type="match status" value="1"/>
</dbReference>
<dbReference type="EMBL" id="GL348719">
    <property type="protein sequence ID" value="EFH43472.1"/>
    <property type="molecule type" value="Genomic_DNA"/>
</dbReference>
<evidence type="ECO:0000259" key="1">
    <source>
        <dbReference type="Pfam" id="PF25210"/>
    </source>
</evidence>
<dbReference type="InterPro" id="IPR006652">
    <property type="entry name" value="Kelch_1"/>
</dbReference>
<dbReference type="InterPro" id="IPR057499">
    <property type="entry name" value="Kelch_FKB95"/>
</dbReference>
<sequence>MVHHPLLIPISSFPAPPLEASSVVVLDGGIYVIGGRIKGKLLLLDCRTHTWRHVPSMGVARAAAAAEVVGGKIYVCGGCLDPESSNWAEVFDPKTQTWDPLPPMPDPEMRLQ</sequence>
<reference evidence="3" key="1">
    <citation type="journal article" date="2011" name="Nat. Genet.">
        <title>The Arabidopsis lyrata genome sequence and the basis of rapid genome size change.</title>
        <authorList>
            <person name="Hu T.T."/>
            <person name="Pattyn P."/>
            <person name="Bakker E.G."/>
            <person name="Cao J."/>
            <person name="Cheng J.-F."/>
            <person name="Clark R.M."/>
            <person name="Fahlgren N."/>
            <person name="Fawcett J.A."/>
            <person name="Grimwood J."/>
            <person name="Gundlach H."/>
            <person name="Haberer G."/>
            <person name="Hollister J.D."/>
            <person name="Ossowski S."/>
            <person name="Ottilar R.P."/>
            <person name="Salamov A.A."/>
            <person name="Schneeberger K."/>
            <person name="Spannagl M."/>
            <person name="Wang X."/>
            <person name="Yang L."/>
            <person name="Nasrallah M.E."/>
            <person name="Bergelson J."/>
            <person name="Carrington J.C."/>
            <person name="Gaut B.S."/>
            <person name="Schmutz J."/>
            <person name="Mayer K.F.X."/>
            <person name="Van de Peer Y."/>
            <person name="Grigoriev I.V."/>
            <person name="Nordborg M."/>
            <person name="Weigel D."/>
            <person name="Guo Y.-L."/>
        </authorList>
    </citation>
    <scope>NUCLEOTIDE SEQUENCE [LARGE SCALE GENOMIC DNA]</scope>
    <source>
        <strain evidence="3">cv. MN47</strain>
    </source>
</reference>
<evidence type="ECO:0000313" key="2">
    <source>
        <dbReference type="EMBL" id="EFH43472.1"/>
    </source>
</evidence>
<dbReference type="HOGENOM" id="CLU_2149298_0_0_1"/>
<keyword evidence="3" id="KW-1185">Reference proteome</keyword>
<gene>
    <name evidence="2" type="ORF">ARALYDRAFT_353527</name>
</gene>
<dbReference type="Proteomes" id="UP000008694">
    <property type="component" value="Unassembled WGS sequence"/>
</dbReference>
<dbReference type="Pfam" id="PF25210">
    <property type="entry name" value="Kelch_FKB95"/>
    <property type="match status" value="1"/>
</dbReference>
<feature type="domain" description="FKB95-like N-terminal Kelch" evidence="1">
    <location>
        <begin position="6"/>
        <end position="109"/>
    </location>
</feature>
<accession>D7M9B7</accession>
<dbReference type="SMART" id="SM00612">
    <property type="entry name" value="Kelch"/>
    <property type="match status" value="2"/>
</dbReference>
<dbReference type="Gene3D" id="2.120.10.80">
    <property type="entry name" value="Kelch-type beta propeller"/>
    <property type="match status" value="1"/>
</dbReference>
<evidence type="ECO:0000313" key="3">
    <source>
        <dbReference type="Proteomes" id="UP000008694"/>
    </source>
</evidence>
<dbReference type="SUPFAM" id="SSF117281">
    <property type="entry name" value="Kelch motif"/>
    <property type="match status" value="1"/>
</dbReference>
<dbReference type="Gramene" id="fgenesh1_pg.C_scaffold_7000700">
    <property type="protein sequence ID" value="fgenesh1_pg.C_scaffold_7000700"/>
    <property type="gene ID" value="fgenesh1_pg.C_scaffold_7000700"/>
</dbReference>
<protein>
    <recommendedName>
        <fullName evidence="1">FKB95-like N-terminal Kelch domain-containing protein</fullName>
    </recommendedName>
</protein>
<organism evidence="3">
    <name type="scientific">Arabidopsis lyrata subsp. lyrata</name>
    <name type="common">Lyre-leaved rock-cress</name>
    <dbReference type="NCBI Taxonomy" id="81972"/>
    <lineage>
        <taxon>Eukaryota</taxon>
        <taxon>Viridiplantae</taxon>
        <taxon>Streptophyta</taxon>
        <taxon>Embryophyta</taxon>
        <taxon>Tracheophyta</taxon>
        <taxon>Spermatophyta</taxon>
        <taxon>Magnoliopsida</taxon>
        <taxon>eudicotyledons</taxon>
        <taxon>Gunneridae</taxon>
        <taxon>Pentapetalae</taxon>
        <taxon>rosids</taxon>
        <taxon>malvids</taxon>
        <taxon>Brassicales</taxon>
        <taxon>Brassicaceae</taxon>
        <taxon>Camelineae</taxon>
        <taxon>Arabidopsis</taxon>
    </lineage>
</organism>
<dbReference type="AlphaFoldDB" id="D7M9B7"/>
<dbReference type="PANTHER" id="PTHR24414:SF178">
    <property type="entry name" value="F-BOX DOMAIN-CONTAINING PROTEIN"/>
    <property type="match status" value="1"/>
</dbReference>
<name>D7M9B7_ARALL</name>
<dbReference type="InterPro" id="IPR015915">
    <property type="entry name" value="Kelch-typ_b-propeller"/>
</dbReference>